<dbReference type="HAMAP" id="MF_00843">
    <property type="entry name" value="Lpp"/>
    <property type="match status" value="1"/>
</dbReference>
<evidence type="ECO:0000259" key="10">
    <source>
        <dbReference type="Pfam" id="PF04728"/>
    </source>
</evidence>
<dbReference type="Proteomes" id="UP000009061">
    <property type="component" value="Chromosome"/>
</dbReference>
<organism evidence="11 12">
    <name type="scientific">Wigglesworthia glossinidia endosymbiont of Glossina morsitans morsitans</name>
    <name type="common">Yale colony</name>
    <dbReference type="NCBI Taxonomy" id="1142511"/>
    <lineage>
        <taxon>Bacteria</taxon>
        <taxon>Pseudomonadati</taxon>
        <taxon>Pseudomonadota</taxon>
        <taxon>Gammaproteobacteria</taxon>
        <taxon>Enterobacterales</taxon>
        <taxon>Erwiniaceae</taxon>
        <taxon>Wigglesworthia</taxon>
    </lineage>
</organism>
<dbReference type="GO" id="GO:0042834">
    <property type="term" value="F:peptidoglycan binding"/>
    <property type="evidence" value="ECO:0007669"/>
    <property type="project" value="UniProtKB-UniRule"/>
</dbReference>
<dbReference type="GO" id="GO:0030258">
    <property type="term" value="P:lipid modification"/>
    <property type="evidence" value="ECO:0007669"/>
    <property type="project" value="UniProtKB-UniRule"/>
</dbReference>
<dbReference type="GO" id="GO:0009279">
    <property type="term" value="C:cell outer membrane"/>
    <property type="evidence" value="ECO:0007669"/>
    <property type="project" value="UniProtKB-SubCell"/>
</dbReference>
<evidence type="ECO:0000256" key="8">
    <source>
        <dbReference type="PIRSR" id="PIRSR002855-1"/>
    </source>
</evidence>
<evidence type="ECO:0000256" key="9">
    <source>
        <dbReference type="PIRSR" id="PIRSR002855-2"/>
    </source>
</evidence>
<dbReference type="HOGENOM" id="CLU_166934_2_0_6"/>
<keyword evidence="6 7" id="KW-0449">Lipoprotein</keyword>
<dbReference type="AlphaFoldDB" id="H6Q4W1"/>
<comment type="subunit">
    <text evidence="7">Homotrimer.</text>
</comment>
<keyword evidence="7" id="KW-0175">Coiled coil</keyword>
<keyword evidence="3 7" id="KW-0472">Membrane</keyword>
<keyword evidence="12" id="KW-1185">Reference proteome</keyword>
<evidence type="ECO:0000256" key="2">
    <source>
        <dbReference type="ARBA" id="ARBA00023088"/>
    </source>
</evidence>
<evidence type="ECO:0000256" key="7">
    <source>
        <dbReference type="HAMAP-Rule" id="MF_00843"/>
    </source>
</evidence>
<evidence type="ECO:0000313" key="11">
    <source>
        <dbReference type="EMBL" id="AFA41244.1"/>
    </source>
</evidence>
<dbReference type="SUPFAM" id="SSF58042">
    <property type="entry name" value="Outer membrane lipoprotein"/>
    <property type="match status" value="1"/>
</dbReference>
<accession>H6Q4W1</accession>
<dbReference type="PIRSF" id="PIRSF002855">
    <property type="entry name" value="Murein-lipoprotein"/>
    <property type="match status" value="1"/>
</dbReference>
<dbReference type="PROSITE" id="PS51257">
    <property type="entry name" value="PROKAR_LIPOPROTEIN"/>
    <property type="match status" value="1"/>
</dbReference>
<dbReference type="eggNOG" id="COG4238">
    <property type="taxonomic scope" value="Bacteria"/>
</dbReference>
<evidence type="ECO:0000256" key="5">
    <source>
        <dbReference type="ARBA" id="ARBA00023237"/>
    </source>
</evidence>
<keyword evidence="2 7" id="KW-0572">Peptidoglycan-anchor</keyword>
<dbReference type="InterPro" id="IPR006817">
    <property type="entry name" value="Lipoprotein_leucine-zipper_dom"/>
</dbReference>
<keyword evidence="7" id="KW-0677">Repeat</keyword>
<comment type="caution">
    <text evidence="7">Lacks conserved residue(s) required for the propagation of feature annotation.</text>
</comment>
<dbReference type="InterPro" id="IPR016367">
    <property type="entry name" value="MOM_Lpp"/>
</dbReference>
<gene>
    <name evidence="7" type="primary">lpp</name>
    <name evidence="11" type="ORF">WIGMOR_0412</name>
</gene>
<dbReference type="EMBL" id="CP003315">
    <property type="protein sequence ID" value="AFA41244.1"/>
    <property type="molecule type" value="Genomic_DNA"/>
</dbReference>
<evidence type="ECO:0000256" key="6">
    <source>
        <dbReference type="ARBA" id="ARBA00023288"/>
    </source>
</evidence>
<evidence type="ECO:0000256" key="1">
    <source>
        <dbReference type="ARBA" id="ARBA00022729"/>
    </source>
</evidence>
<dbReference type="KEGG" id="wgl:WIGMOR_0412"/>
<proteinExistence type="inferred from homology"/>
<feature type="domain" description="Lipoprotein leucine-zipper" evidence="10">
    <location>
        <begin position="28"/>
        <end position="78"/>
    </location>
</feature>
<reference evidence="11 12" key="1">
    <citation type="journal article" date="2012" name="MBio">
        <title>Insight into the transmission biology and species-specific functional capabilities of tsetse (Diptera: glossinidae) obligate symbiont wigglesworthia.</title>
        <authorList>
            <person name="Rio R.V."/>
            <person name="Symula R.E."/>
            <person name="Wang J."/>
            <person name="Lohs C."/>
            <person name="Wu Y.N."/>
            <person name="Snyder A.K."/>
            <person name="Bjornson R.D."/>
            <person name="Oshima K."/>
            <person name="Biehl B.S."/>
            <person name="Perna N.T."/>
            <person name="Hattori M."/>
            <person name="Aksoy S."/>
        </authorList>
    </citation>
    <scope>NUCLEOTIDE SEQUENCE [LARGE SCALE GENOMIC DNA]</scope>
    <source>
        <strain evidence="11">WGM</strain>
    </source>
</reference>
<name>H6Q4W1_WIGGL</name>
<dbReference type="GO" id="GO:0043580">
    <property type="term" value="P:periplasmic space organization"/>
    <property type="evidence" value="ECO:0007669"/>
    <property type="project" value="UniProtKB-UniRule"/>
</dbReference>
<dbReference type="RefSeq" id="WP_014354183.1">
    <property type="nucleotide sequence ID" value="NC_016893.1"/>
</dbReference>
<dbReference type="OrthoDB" id="6567756at2"/>
<evidence type="ECO:0000256" key="3">
    <source>
        <dbReference type="ARBA" id="ARBA00023136"/>
    </source>
</evidence>
<feature type="coiled-coil region" evidence="7">
    <location>
        <begin position="27"/>
        <end position="72"/>
    </location>
</feature>
<keyword evidence="5 7" id="KW-0998">Cell outer membrane</keyword>
<dbReference type="PANTHER" id="PTHR38763">
    <property type="entry name" value="MAJOR OUTER MEMBRANE PROLIPOPROTEIN LPP"/>
    <property type="match status" value="1"/>
</dbReference>
<sequence>MLNNKKTVFNIILSILILSSCTNSPSNNKLNSDIKELHNQIDHISEDVKHIKADAHIAKEEADRANQRLNNRSFYYRK</sequence>
<dbReference type="STRING" id="1142511.WIGMOR_0412"/>
<comment type="subcellular location">
    <subcellularLocation>
        <location evidence="7">Cell outer membrane</location>
        <topology evidence="7">Lipid-anchor</topology>
        <orientation evidence="7">Periplasmic side</orientation>
    </subcellularLocation>
    <subcellularLocation>
        <location evidence="7">Secreted</location>
        <location evidence="7">Cell wall</location>
        <topology evidence="7">Peptidoglycan-anchor</topology>
    </subcellularLocation>
    <text evidence="7">Attached via its lipidated N-terminus to the inner leaflet of the outer membrane. Attached to the peptidoglycan network (PGN) via its C-terminus.</text>
</comment>
<feature type="lipid moiety-binding region" description="N-palmitoyl cysteine" evidence="7">
    <location>
        <position position="21"/>
    </location>
</feature>
<evidence type="ECO:0000256" key="4">
    <source>
        <dbReference type="ARBA" id="ARBA00023139"/>
    </source>
</evidence>
<feature type="lipid moiety-binding region" description="S-diacylglycerol cysteine" evidence="7 9">
    <location>
        <position position="21"/>
    </location>
</feature>
<feature type="repeat" evidence="7">
    <location>
        <begin position="38"/>
        <end position="48"/>
    </location>
</feature>
<dbReference type="PANTHER" id="PTHR38763:SF1">
    <property type="entry name" value="MAJOR OUTER MEMBRANE LIPOPROTEIN LPP"/>
    <property type="match status" value="1"/>
</dbReference>
<dbReference type="GO" id="GO:0008289">
    <property type="term" value="F:lipid binding"/>
    <property type="evidence" value="ECO:0007669"/>
    <property type="project" value="UniProtKB-UniRule"/>
</dbReference>
<evidence type="ECO:0000313" key="12">
    <source>
        <dbReference type="Proteomes" id="UP000009061"/>
    </source>
</evidence>
<dbReference type="Pfam" id="PF04728">
    <property type="entry name" value="LPP"/>
    <property type="match status" value="1"/>
</dbReference>
<keyword evidence="7" id="KW-0134">Cell wall</keyword>
<comment type="function">
    <text evidence="7">A highly abundant outer membrane lipoprotein that controls the distance between the inner and outer membranes. The only protein known to be covalently linked to the peptidoglycan network (PGN). Also non-covalently binds the PGN. The link between the cell outer membrane and PGN contributes to maintenance of the structural and functional integrity of the cell envelope, and maintains the correct distance between the PGN and the outer membrane.</text>
</comment>
<dbReference type="Gene3D" id="1.20.5.190">
    <property type="match status" value="1"/>
</dbReference>
<protein>
    <recommendedName>
        <fullName evidence="7">Major outer membrane lipoprotein Lpp</fullName>
    </recommendedName>
</protein>
<keyword evidence="7" id="KW-0964">Secreted</keyword>
<keyword evidence="4 7" id="KW-0564">Palmitate</keyword>
<keyword evidence="1" id="KW-0732">Signal</keyword>
<feature type="modified residue" description="N6-murein peptidoglycan lysine" evidence="7 8">
    <location>
        <position position="78"/>
    </location>
</feature>
<comment type="similarity">
    <text evidence="7">Belongs to the Lpp family.</text>
</comment>